<dbReference type="Pfam" id="PF04055">
    <property type="entry name" value="Radical_SAM"/>
    <property type="match status" value="1"/>
</dbReference>
<dbReference type="PROSITE" id="PS51918">
    <property type="entry name" value="RADICAL_SAM"/>
    <property type="match status" value="1"/>
</dbReference>
<dbReference type="SFLD" id="SFLDG01067">
    <property type="entry name" value="SPASM/twitch_domain_containing"/>
    <property type="match status" value="1"/>
</dbReference>
<proteinExistence type="predicted"/>
<keyword evidence="8" id="KW-1185">Reference proteome</keyword>
<organism evidence="7 8">
    <name type="scientific">Mucilaginibacter ginsenosidivorans</name>
    <dbReference type="NCBI Taxonomy" id="398053"/>
    <lineage>
        <taxon>Bacteria</taxon>
        <taxon>Pseudomonadati</taxon>
        <taxon>Bacteroidota</taxon>
        <taxon>Sphingobacteriia</taxon>
        <taxon>Sphingobacteriales</taxon>
        <taxon>Sphingobacteriaceae</taxon>
        <taxon>Mucilaginibacter</taxon>
    </lineage>
</organism>
<evidence type="ECO:0000313" key="7">
    <source>
        <dbReference type="EMBL" id="QEC63288.1"/>
    </source>
</evidence>
<evidence type="ECO:0000256" key="3">
    <source>
        <dbReference type="ARBA" id="ARBA00022723"/>
    </source>
</evidence>
<dbReference type="InterPro" id="IPR058240">
    <property type="entry name" value="rSAM_sf"/>
</dbReference>
<evidence type="ECO:0000256" key="5">
    <source>
        <dbReference type="ARBA" id="ARBA00023014"/>
    </source>
</evidence>
<keyword evidence="5" id="KW-0411">Iron-sulfur</keyword>
<dbReference type="InterPro" id="IPR007197">
    <property type="entry name" value="rSAM"/>
</dbReference>
<dbReference type="Pfam" id="PF13186">
    <property type="entry name" value="SPASM"/>
    <property type="match status" value="1"/>
</dbReference>
<dbReference type="SUPFAM" id="SSF102114">
    <property type="entry name" value="Radical SAM enzymes"/>
    <property type="match status" value="1"/>
</dbReference>
<dbReference type="Proteomes" id="UP000321479">
    <property type="component" value="Chromosome"/>
</dbReference>
<feature type="domain" description="Radical SAM core" evidence="6">
    <location>
        <begin position="18"/>
        <end position="237"/>
    </location>
</feature>
<keyword evidence="2" id="KW-0949">S-adenosyl-L-methionine</keyword>
<dbReference type="OrthoDB" id="7021155at2"/>
<protein>
    <submittedName>
        <fullName evidence="7">Radical SAM protein</fullName>
    </submittedName>
</protein>
<dbReference type="GO" id="GO:0051536">
    <property type="term" value="F:iron-sulfur cluster binding"/>
    <property type="evidence" value="ECO:0007669"/>
    <property type="project" value="UniProtKB-KW"/>
</dbReference>
<dbReference type="RefSeq" id="WP_147031864.1">
    <property type="nucleotide sequence ID" value="NZ_CP042436.1"/>
</dbReference>
<dbReference type="Gene3D" id="3.20.20.70">
    <property type="entry name" value="Aldolase class I"/>
    <property type="match status" value="1"/>
</dbReference>
<comment type="cofactor">
    <cofactor evidence="1">
        <name>[4Fe-4S] cluster</name>
        <dbReference type="ChEBI" id="CHEBI:49883"/>
    </cofactor>
</comment>
<dbReference type="InterPro" id="IPR013785">
    <property type="entry name" value="Aldolase_TIM"/>
</dbReference>
<dbReference type="CDD" id="cd21109">
    <property type="entry name" value="SPASM"/>
    <property type="match status" value="1"/>
</dbReference>
<dbReference type="SFLD" id="SFLDS00029">
    <property type="entry name" value="Radical_SAM"/>
    <property type="match status" value="1"/>
</dbReference>
<evidence type="ECO:0000259" key="6">
    <source>
        <dbReference type="PROSITE" id="PS51918"/>
    </source>
</evidence>
<dbReference type="GO" id="GO:0003824">
    <property type="term" value="F:catalytic activity"/>
    <property type="evidence" value="ECO:0007669"/>
    <property type="project" value="InterPro"/>
</dbReference>
<sequence length="349" mass="39853">MAVSLRHTYQRYKTLRTHRISALPIVILMPHSACNCRCVMCDIWKDNKNLQQLTEQDVVGLLLSLVELGTKQVVMSGGEALLNQNFFRLCEMLNNVGIKVSLLTTGLTIKHHAELLLKWVNDIIVSLDGDQQLHDAIRNIPGAFQKLKDGVQCIHKLDPNYKITARTVIHRLNFWNWLSVIHEAKAMGLDQISFLPADVSSHAFNRQMAWEEPRQHEILLSEKELPELQSVINKMLKENSVDFDTGFIAESREKIQQIYEYYAAFYGLSPFPHKRCNAPWVSTVIEADGAVRPCFFHDPLGNIRQDSLTHILNSENAVHFRKTLDMSKNETCVKCVCSLNLPPRMNPVV</sequence>
<dbReference type="CDD" id="cd01335">
    <property type="entry name" value="Radical_SAM"/>
    <property type="match status" value="1"/>
</dbReference>
<dbReference type="InterPro" id="IPR050377">
    <property type="entry name" value="Radical_SAM_PqqE_MftC-like"/>
</dbReference>
<evidence type="ECO:0000256" key="2">
    <source>
        <dbReference type="ARBA" id="ARBA00022691"/>
    </source>
</evidence>
<keyword evidence="3" id="KW-0479">Metal-binding</keyword>
<dbReference type="EMBL" id="CP042436">
    <property type="protein sequence ID" value="QEC63288.1"/>
    <property type="molecule type" value="Genomic_DNA"/>
</dbReference>
<dbReference type="KEGG" id="mgin:FRZ54_12105"/>
<dbReference type="PANTHER" id="PTHR11228:SF7">
    <property type="entry name" value="PQQA PEPTIDE CYCLASE"/>
    <property type="match status" value="1"/>
</dbReference>
<dbReference type="AlphaFoldDB" id="A0A5B8UWJ3"/>
<evidence type="ECO:0000313" key="8">
    <source>
        <dbReference type="Proteomes" id="UP000321479"/>
    </source>
</evidence>
<dbReference type="GO" id="GO:0046872">
    <property type="term" value="F:metal ion binding"/>
    <property type="evidence" value="ECO:0007669"/>
    <property type="project" value="UniProtKB-KW"/>
</dbReference>
<dbReference type="PANTHER" id="PTHR11228">
    <property type="entry name" value="RADICAL SAM DOMAIN PROTEIN"/>
    <property type="match status" value="1"/>
</dbReference>
<dbReference type="InterPro" id="IPR023885">
    <property type="entry name" value="4Fe4S-binding_SPASM_dom"/>
</dbReference>
<keyword evidence="4" id="KW-0408">Iron</keyword>
<accession>A0A5B8UWJ3</accession>
<gene>
    <name evidence="7" type="ORF">FRZ54_12105</name>
</gene>
<reference evidence="7 8" key="1">
    <citation type="journal article" date="2017" name="Curr. Microbiol.">
        <title>Mucilaginibacter ginsenosidivorans sp. nov., Isolated from Soil of Ginseng Field.</title>
        <authorList>
            <person name="Kim M.M."/>
            <person name="Siddiqi M.Z."/>
            <person name="Im W.T."/>
        </authorList>
    </citation>
    <scope>NUCLEOTIDE SEQUENCE [LARGE SCALE GENOMIC DNA]</scope>
    <source>
        <strain evidence="7 8">Gsoil 3017</strain>
    </source>
</reference>
<name>A0A5B8UWJ3_9SPHI</name>
<evidence type="ECO:0000256" key="4">
    <source>
        <dbReference type="ARBA" id="ARBA00023004"/>
    </source>
</evidence>
<evidence type="ECO:0000256" key="1">
    <source>
        <dbReference type="ARBA" id="ARBA00001966"/>
    </source>
</evidence>